<dbReference type="EMBL" id="CP115397">
    <property type="protein sequence ID" value="WBO86820.1"/>
    <property type="molecule type" value="Genomic_DNA"/>
</dbReference>
<protein>
    <recommendedName>
        <fullName evidence="3">Transposase IS4-like domain-containing protein</fullName>
    </recommendedName>
</protein>
<geneLocation type="plasmid" evidence="1 2">
    <name>unnamed2</name>
</geneLocation>
<evidence type="ECO:0008006" key="3">
    <source>
        <dbReference type="Google" id="ProtNLM"/>
    </source>
</evidence>
<keyword evidence="1" id="KW-0614">Plasmid</keyword>
<accession>A0ABY7PV99</accession>
<evidence type="ECO:0000313" key="2">
    <source>
        <dbReference type="Proteomes" id="UP001211872"/>
    </source>
</evidence>
<dbReference type="Proteomes" id="UP001211872">
    <property type="component" value="Plasmid unnamed2"/>
</dbReference>
<gene>
    <name evidence="1" type="ORF">O9Z63_20260</name>
</gene>
<dbReference type="PANTHER" id="PTHR30007:SF0">
    <property type="entry name" value="TRANSPOSASE"/>
    <property type="match status" value="1"/>
</dbReference>
<organism evidence="1 2">
    <name type="scientific">Hymenobacter yonginensis</name>
    <dbReference type="NCBI Taxonomy" id="748197"/>
    <lineage>
        <taxon>Bacteria</taxon>
        <taxon>Pseudomonadati</taxon>
        <taxon>Bacteroidota</taxon>
        <taxon>Cytophagia</taxon>
        <taxon>Cytophagales</taxon>
        <taxon>Hymenobacteraceae</taxon>
        <taxon>Hymenobacter</taxon>
    </lineage>
</organism>
<evidence type="ECO:0000313" key="1">
    <source>
        <dbReference type="EMBL" id="WBO86820.1"/>
    </source>
</evidence>
<dbReference type="RefSeq" id="WP_270129506.1">
    <property type="nucleotide sequence ID" value="NZ_CP115397.1"/>
</dbReference>
<name>A0ABY7PV99_9BACT</name>
<reference evidence="1 2" key="1">
    <citation type="journal article" date="2011" name="Int. J. Syst. Evol. Microbiol.">
        <title>Hymenobacter yonginensis sp. nov., isolated from a mesotrophic artificial lake.</title>
        <authorList>
            <person name="Joung Y."/>
            <person name="Cho S.H."/>
            <person name="Kim H."/>
            <person name="Kim S.B."/>
            <person name="Joh K."/>
        </authorList>
    </citation>
    <scope>NUCLEOTIDE SEQUENCE [LARGE SCALE GENOMIC DNA]</scope>
    <source>
        <strain evidence="1 2">KCTC 22745</strain>
    </source>
</reference>
<keyword evidence="2" id="KW-1185">Reference proteome</keyword>
<sequence>MWPWIRWATCLAAIVTPASEPDRGQVATLCERVQQVTGQRVEVAYADQGYTGEEAEYAAAVHDIALQVVLLAVIMPGTPQTLGG</sequence>
<proteinExistence type="predicted"/>
<dbReference type="PANTHER" id="PTHR30007">
    <property type="entry name" value="PHP DOMAIN PROTEIN"/>
    <property type="match status" value="1"/>
</dbReference>